<name>A0AAW0TPL2_SCYPA</name>
<dbReference type="Proteomes" id="UP001487740">
    <property type="component" value="Unassembled WGS sequence"/>
</dbReference>
<evidence type="ECO:0000256" key="1">
    <source>
        <dbReference type="SAM" id="SignalP"/>
    </source>
</evidence>
<organism evidence="2 3">
    <name type="scientific">Scylla paramamosain</name>
    <name type="common">Mud crab</name>
    <dbReference type="NCBI Taxonomy" id="85552"/>
    <lineage>
        <taxon>Eukaryota</taxon>
        <taxon>Metazoa</taxon>
        <taxon>Ecdysozoa</taxon>
        <taxon>Arthropoda</taxon>
        <taxon>Crustacea</taxon>
        <taxon>Multicrustacea</taxon>
        <taxon>Malacostraca</taxon>
        <taxon>Eumalacostraca</taxon>
        <taxon>Eucarida</taxon>
        <taxon>Decapoda</taxon>
        <taxon>Pleocyemata</taxon>
        <taxon>Brachyura</taxon>
        <taxon>Eubrachyura</taxon>
        <taxon>Portunoidea</taxon>
        <taxon>Portunidae</taxon>
        <taxon>Portuninae</taxon>
        <taxon>Scylla</taxon>
    </lineage>
</organism>
<keyword evidence="1" id="KW-0732">Signal</keyword>
<reference evidence="2 3" key="1">
    <citation type="submission" date="2023-03" db="EMBL/GenBank/DDBJ databases">
        <title>High-quality genome of Scylla paramamosain provides insights in environmental adaptation.</title>
        <authorList>
            <person name="Zhang L."/>
        </authorList>
    </citation>
    <scope>NUCLEOTIDE SEQUENCE [LARGE SCALE GENOMIC DNA]</scope>
    <source>
        <strain evidence="2">LZ_2023a</strain>
        <tissue evidence="2">Muscle</tissue>
    </source>
</reference>
<accession>A0AAW0TPL2</accession>
<evidence type="ECO:0000313" key="2">
    <source>
        <dbReference type="EMBL" id="KAK8389274.1"/>
    </source>
</evidence>
<feature type="chain" id="PRO_5043541895" description="Secreted protein" evidence="1">
    <location>
        <begin position="18"/>
        <end position="126"/>
    </location>
</feature>
<dbReference type="AlphaFoldDB" id="A0AAW0TPL2"/>
<gene>
    <name evidence="2" type="ORF">O3P69_020903</name>
</gene>
<feature type="signal peptide" evidence="1">
    <location>
        <begin position="1"/>
        <end position="17"/>
    </location>
</feature>
<evidence type="ECO:0000313" key="3">
    <source>
        <dbReference type="Proteomes" id="UP001487740"/>
    </source>
</evidence>
<keyword evidence="3" id="KW-1185">Reference proteome</keyword>
<comment type="caution">
    <text evidence="2">The sequence shown here is derived from an EMBL/GenBank/DDBJ whole genome shotgun (WGS) entry which is preliminary data.</text>
</comment>
<sequence>MLVIVLLLSSLICERTAQHRCRPAQMQTCVGLRDAVIRTQFPVPRAAQLDSNSLFSTHNVVHGATHRGCSPSKTMINTTAQDDSLLLNVRTTPVLPCPALRLPCSVTAALRLNVRLALNLPLHPFL</sequence>
<proteinExistence type="predicted"/>
<evidence type="ECO:0008006" key="4">
    <source>
        <dbReference type="Google" id="ProtNLM"/>
    </source>
</evidence>
<dbReference type="EMBL" id="JARAKH010000028">
    <property type="protein sequence ID" value="KAK8389274.1"/>
    <property type="molecule type" value="Genomic_DNA"/>
</dbReference>
<protein>
    <recommendedName>
        <fullName evidence="4">Secreted protein</fullName>
    </recommendedName>
</protein>